<dbReference type="InterPro" id="IPR046893">
    <property type="entry name" value="MSSS"/>
</dbReference>
<keyword evidence="7" id="KW-0540">Nuclease</keyword>
<evidence type="ECO:0000256" key="5">
    <source>
        <dbReference type="ARBA" id="ARBA00022884"/>
    </source>
</evidence>
<keyword evidence="8" id="KW-0175">Coiled coil</keyword>
<dbReference type="SUPFAM" id="SSF48334">
    <property type="entry name" value="DNA repair protein MutS, domain III"/>
    <property type="match status" value="1"/>
</dbReference>
<dbReference type="Pfam" id="PF00488">
    <property type="entry name" value="MutS_V"/>
    <property type="match status" value="1"/>
</dbReference>
<keyword evidence="7" id="KW-0255">Endonuclease</keyword>
<dbReference type="CDD" id="cd03280">
    <property type="entry name" value="ABC_MutS2"/>
    <property type="match status" value="1"/>
</dbReference>
<comment type="function">
    <text evidence="7">Acts as a ribosome collision sensor, splitting the ribosome into its 2 subunits. Detects stalled/collided 70S ribosomes which it binds and splits by an ATP-hydrolysis driven conformational change. Acts upstream of the ribosome quality control system (RQC), a ribosome-associated complex that mediates the extraction of incompletely synthesized nascent chains from stalled ribosomes and their subsequent degradation. Probably generates substrates for RQC.</text>
</comment>
<dbReference type="InterPro" id="IPR000432">
    <property type="entry name" value="DNA_mismatch_repair_MutS_C"/>
</dbReference>
<sequence length="790" mass="87096">MVEAVLHTLEFHKIIELLAQRTTSSLGRELAEALKPVSEVELVQERIDETQEARDIMAAVPNVPLGGIRDIRKVVKRAELGAVLDPSELLGIASVLYASRRMKHFFHDLPVETPLLSLVAGEIEVLRPIENAIENTLTEQGQIRDDASVELKNIRREIRTAQSRVKEKLDQILRSGEYQKYFQDALVTIRSDRYVIPIKQEYRQFFPGIVHDQSASGATVFIEPMAVVNLNNDIKQWTVAEKNEVERILQALSLQISRAGGAITANCQALARLDFVFAKARLSFDMQAQRPEINQTGYVKLQRARHPLIPSEVVVPIDVELGGSFHTLLITGPNTGGKTVTLKTVGLFALMVQAGLFIPAASGSVIAVFNNIFADIGDEQSIEQSLSTFSAHMTHLVKILQQVSARDLVLIDEIGAGTDPEEGAALAMAILEHLLASGARTIATTHYSELKTFAYSREGMINGSVEFDVETLKPTYRLLVGVPGSSNAFAISQRLGLSSQLIRRAKELLEKEHADLETVLQGLEAEKIDYHKRNEEVARLEKEIARLREELTREYDNLEEKKHKVLQKAQQEAALLIRQAKRESDEVIAELKAQFAVRTERDRQAAITTARGRLRTAGDRIEEVTESEADYPALSPEQVKAGTGVYVTTLKQQGTVLSVQGSELTVQLGIMKVNVPLSVCRLAVAAPAKKSYSGSSQTAGRRLDNSGAKAVSRQIDIRGTNVEEAELLLEKYLDDAIVAGLQEVLVIHGKGTGALRKGVRSYLKHHYHVKDISIGELNEGGDGATVVRLL</sequence>
<dbReference type="EMBL" id="FODY01000005">
    <property type="protein sequence ID" value="SEO77398.1"/>
    <property type="molecule type" value="Genomic_DNA"/>
</dbReference>
<feature type="coiled-coil region" evidence="8">
    <location>
        <begin position="506"/>
        <end position="586"/>
    </location>
</feature>
<dbReference type="Pfam" id="PF01713">
    <property type="entry name" value="Smr"/>
    <property type="match status" value="1"/>
</dbReference>
<dbReference type="InterPro" id="IPR002625">
    <property type="entry name" value="Smr_dom"/>
</dbReference>
<dbReference type="FunFam" id="3.40.50.300:FF:000830">
    <property type="entry name" value="Endonuclease MutS2"/>
    <property type="match status" value="1"/>
</dbReference>
<dbReference type="SMART" id="SM00463">
    <property type="entry name" value="SMR"/>
    <property type="match status" value="1"/>
</dbReference>
<keyword evidence="11" id="KW-1185">Reference proteome</keyword>
<dbReference type="RefSeq" id="WP_091744725.1">
    <property type="nucleotide sequence ID" value="NZ_FODY01000005.1"/>
</dbReference>
<dbReference type="GO" id="GO:0005524">
    <property type="term" value="F:ATP binding"/>
    <property type="evidence" value="ECO:0007669"/>
    <property type="project" value="UniProtKB-UniRule"/>
</dbReference>
<feature type="binding site" evidence="7">
    <location>
        <begin position="332"/>
        <end position="339"/>
    </location>
    <ligand>
        <name>ATP</name>
        <dbReference type="ChEBI" id="CHEBI:30616"/>
    </ligand>
</feature>
<evidence type="ECO:0000313" key="11">
    <source>
        <dbReference type="Proteomes" id="UP000198847"/>
    </source>
</evidence>
<dbReference type="NCBIfam" id="TIGR01069">
    <property type="entry name" value="mutS2"/>
    <property type="match status" value="1"/>
</dbReference>
<dbReference type="GO" id="GO:0045910">
    <property type="term" value="P:negative regulation of DNA recombination"/>
    <property type="evidence" value="ECO:0007669"/>
    <property type="project" value="InterPro"/>
</dbReference>
<dbReference type="EC" id="3.1.-.-" evidence="7"/>
<dbReference type="SUPFAM" id="SSF160443">
    <property type="entry name" value="SMR domain-like"/>
    <property type="match status" value="1"/>
</dbReference>
<evidence type="ECO:0000256" key="6">
    <source>
        <dbReference type="ARBA" id="ARBA00023125"/>
    </source>
</evidence>
<dbReference type="PIRSF" id="PIRSF005814">
    <property type="entry name" value="MutS_YshD"/>
    <property type="match status" value="1"/>
</dbReference>
<dbReference type="SMART" id="SM00533">
    <property type="entry name" value="MUTSd"/>
    <property type="match status" value="1"/>
</dbReference>
<protein>
    <recommendedName>
        <fullName evidence="7">Endonuclease MutS2</fullName>
        <ecNumber evidence="7">3.1.-.-</ecNumber>
    </recommendedName>
    <alternativeName>
        <fullName evidence="7">Ribosome-associated protein quality control-upstream factor</fullName>
        <shortName evidence="7">RQC-upstream factor</shortName>
        <shortName evidence="7">RqcU</shortName>
        <ecNumber evidence="7">3.6.4.-</ecNumber>
    </alternativeName>
</protein>
<dbReference type="Proteomes" id="UP000198847">
    <property type="component" value="Unassembled WGS sequence"/>
</dbReference>
<dbReference type="GO" id="GO:0030983">
    <property type="term" value="F:mismatched DNA binding"/>
    <property type="evidence" value="ECO:0007669"/>
    <property type="project" value="InterPro"/>
</dbReference>
<keyword evidence="5 7" id="KW-0694">RNA-binding</keyword>
<dbReference type="GO" id="GO:0072344">
    <property type="term" value="P:rescue of stalled ribosome"/>
    <property type="evidence" value="ECO:0007669"/>
    <property type="project" value="UniProtKB-UniRule"/>
</dbReference>
<dbReference type="GO" id="GO:0043023">
    <property type="term" value="F:ribosomal large subunit binding"/>
    <property type="evidence" value="ECO:0007669"/>
    <property type="project" value="UniProtKB-UniRule"/>
</dbReference>
<dbReference type="GO" id="GO:0004519">
    <property type="term" value="F:endonuclease activity"/>
    <property type="evidence" value="ECO:0007669"/>
    <property type="project" value="UniProtKB-UniRule"/>
</dbReference>
<keyword evidence="2 7" id="KW-0547">Nucleotide-binding</keyword>
<keyword evidence="6 7" id="KW-0238">DNA-binding</keyword>
<feature type="coiled-coil region" evidence="8">
    <location>
        <begin position="144"/>
        <end position="171"/>
    </location>
</feature>
<comment type="function">
    <text evidence="7">Endonuclease that is involved in the suppression of homologous recombination and thus may have a key role in the control of bacterial genetic diversity.</text>
</comment>
<name>A0A1H8SGG9_9FIRM</name>
<dbReference type="HAMAP" id="MF_00092">
    <property type="entry name" value="MutS2"/>
    <property type="match status" value="1"/>
</dbReference>
<evidence type="ECO:0000256" key="1">
    <source>
        <dbReference type="ARBA" id="ARBA00022730"/>
    </source>
</evidence>
<evidence type="ECO:0000313" key="10">
    <source>
        <dbReference type="EMBL" id="SEO77398.1"/>
    </source>
</evidence>
<dbReference type="PROSITE" id="PS50828">
    <property type="entry name" value="SMR"/>
    <property type="match status" value="1"/>
</dbReference>
<dbReference type="InterPro" id="IPR027417">
    <property type="entry name" value="P-loop_NTPase"/>
</dbReference>
<gene>
    <name evidence="7" type="primary">mutS2</name>
    <name evidence="7" type="synonym">rqcU</name>
    <name evidence="10" type="ORF">SAMN04490178_10534</name>
</gene>
<dbReference type="InterPro" id="IPR005747">
    <property type="entry name" value="MutS2"/>
</dbReference>
<evidence type="ECO:0000256" key="4">
    <source>
        <dbReference type="ARBA" id="ARBA00022840"/>
    </source>
</evidence>
<dbReference type="InterPro" id="IPR036187">
    <property type="entry name" value="DNA_mismatch_repair_MutS_sf"/>
</dbReference>
<dbReference type="AlphaFoldDB" id="A0A1H8SGG9"/>
<dbReference type="InterPro" id="IPR036063">
    <property type="entry name" value="Smr_dom_sf"/>
</dbReference>
<dbReference type="Gene3D" id="3.30.1370.110">
    <property type="match status" value="1"/>
</dbReference>
<evidence type="ECO:0000256" key="2">
    <source>
        <dbReference type="ARBA" id="ARBA00022741"/>
    </source>
</evidence>
<keyword evidence="4 7" id="KW-0067">ATP-binding</keyword>
<dbReference type="InterPro" id="IPR007696">
    <property type="entry name" value="DNA_mismatch_repair_MutS_core"/>
</dbReference>
<dbReference type="PANTHER" id="PTHR48466">
    <property type="entry name" value="OS10G0509000 PROTEIN-RELATED"/>
    <property type="match status" value="1"/>
</dbReference>
<reference evidence="10 11" key="1">
    <citation type="submission" date="2016-10" db="EMBL/GenBank/DDBJ databases">
        <authorList>
            <person name="de Groot N.N."/>
        </authorList>
    </citation>
    <scope>NUCLEOTIDE SEQUENCE [LARGE SCALE GENOMIC DNA]</scope>
    <source>
        <strain evidence="10 11">DSM 13305</strain>
    </source>
</reference>
<organism evidence="10 11">
    <name type="scientific">Propionispora vibrioides</name>
    <dbReference type="NCBI Taxonomy" id="112903"/>
    <lineage>
        <taxon>Bacteria</taxon>
        <taxon>Bacillati</taxon>
        <taxon>Bacillota</taxon>
        <taxon>Negativicutes</taxon>
        <taxon>Selenomonadales</taxon>
        <taxon>Sporomusaceae</taxon>
        <taxon>Propionispora</taxon>
    </lineage>
</organism>
<dbReference type="GO" id="GO:0019843">
    <property type="term" value="F:rRNA binding"/>
    <property type="evidence" value="ECO:0007669"/>
    <property type="project" value="UniProtKB-UniRule"/>
</dbReference>
<comment type="subunit">
    <text evidence="7">Homodimer. Binds to stalled ribosomes, contacting rRNA.</text>
</comment>
<evidence type="ECO:0000259" key="9">
    <source>
        <dbReference type="PROSITE" id="PS50828"/>
    </source>
</evidence>
<keyword evidence="3 7" id="KW-0378">Hydrolase</keyword>
<dbReference type="InterPro" id="IPR045076">
    <property type="entry name" value="MutS"/>
</dbReference>
<dbReference type="SUPFAM" id="SSF52540">
    <property type="entry name" value="P-loop containing nucleoside triphosphate hydrolases"/>
    <property type="match status" value="1"/>
</dbReference>
<dbReference type="GO" id="GO:0140664">
    <property type="term" value="F:ATP-dependent DNA damage sensor activity"/>
    <property type="evidence" value="ECO:0007669"/>
    <property type="project" value="InterPro"/>
</dbReference>
<keyword evidence="1 7" id="KW-0699">rRNA-binding</keyword>
<dbReference type="GO" id="GO:0016887">
    <property type="term" value="F:ATP hydrolysis activity"/>
    <property type="evidence" value="ECO:0007669"/>
    <property type="project" value="InterPro"/>
</dbReference>
<dbReference type="PANTHER" id="PTHR48466:SF2">
    <property type="entry name" value="OS10G0509000 PROTEIN"/>
    <property type="match status" value="1"/>
</dbReference>
<evidence type="ECO:0000256" key="3">
    <source>
        <dbReference type="ARBA" id="ARBA00022801"/>
    </source>
</evidence>
<proteinExistence type="inferred from homology"/>
<evidence type="ECO:0000256" key="7">
    <source>
        <dbReference type="HAMAP-Rule" id="MF_00092"/>
    </source>
</evidence>
<dbReference type="GO" id="GO:0006298">
    <property type="term" value="P:mismatch repair"/>
    <property type="evidence" value="ECO:0007669"/>
    <property type="project" value="InterPro"/>
</dbReference>
<dbReference type="STRING" id="112903.SAMN04490178_10534"/>
<dbReference type="EC" id="3.6.4.-" evidence="7"/>
<evidence type="ECO:0000256" key="8">
    <source>
        <dbReference type="SAM" id="Coils"/>
    </source>
</evidence>
<comment type="similarity">
    <text evidence="7">Belongs to the DNA mismatch repair MutS family. MutS2 subfamily.</text>
</comment>
<dbReference type="SMART" id="SM00534">
    <property type="entry name" value="MUTSac"/>
    <property type="match status" value="1"/>
</dbReference>
<dbReference type="Pfam" id="PF20297">
    <property type="entry name" value="MSSS"/>
    <property type="match status" value="1"/>
</dbReference>
<feature type="domain" description="Smr" evidence="9">
    <location>
        <begin position="715"/>
        <end position="790"/>
    </location>
</feature>
<accession>A0A1H8SGG9</accession>
<dbReference type="Gene3D" id="3.40.50.300">
    <property type="entry name" value="P-loop containing nucleotide triphosphate hydrolases"/>
    <property type="match status" value="1"/>
</dbReference>
<dbReference type="OrthoDB" id="9808166at2"/>